<evidence type="ECO:0000259" key="1">
    <source>
        <dbReference type="Pfam" id="PF07002"/>
    </source>
</evidence>
<evidence type="ECO:0000313" key="3">
    <source>
        <dbReference type="Proteomes" id="UP001431209"/>
    </source>
</evidence>
<dbReference type="GO" id="GO:0005544">
    <property type="term" value="F:calcium-dependent phospholipid binding"/>
    <property type="evidence" value="ECO:0007669"/>
    <property type="project" value="InterPro"/>
</dbReference>
<dbReference type="InterPro" id="IPR010734">
    <property type="entry name" value="Copine_C"/>
</dbReference>
<dbReference type="PANTHER" id="PTHR10857:SF106">
    <property type="entry name" value="C2 DOMAIN-CONTAINING PROTEIN"/>
    <property type="match status" value="1"/>
</dbReference>
<accession>A0AAW2Z3Y2</accession>
<dbReference type="InterPro" id="IPR045052">
    <property type="entry name" value="Copine"/>
</dbReference>
<name>A0AAW2Z3Y2_9EUKA</name>
<dbReference type="GO" id="GO:0071277">
    <property type="term" value="P:cellular response to calcium ion"/>
    <property type="evidence" value="ECO:0007669"/>
    <property type="project" value="TreeGrafter"/>
</dbReference>
<evidence type="ECO:0000313" key="2">
    <source>
        <dbReference type="EMBL" id="KAL0483675.1"/>
    </source>
</evidence>
<protein>
    <recommendedName>
        <fullName evidence="1">Copine C-terminal domain-containing protein</fullName>
    </recommendedName>
</protein>
<dbReference type="GO" id="GO:0005886">
    <property type="term" value="C:plasma membrane"/>
    <property type="evidence" value="ECO:0007669"/>
    <property type="project" value="TreeGrafter"/>
</dbReference>
<reference evidence="2 3" key="1">
    <citation type="submission" date="2024-03" db="EMBL/GenBank/DDBJ databases">
        <title>The Acrasis kona genome and developmental transcriptomes reveal deep origins of eukaryotic multicellular pathways.</title>
        <authorList>
            <person name="Sheikh S."/>
            <person name="Fu C.-J."/>
            <person name="Brown M.W."/>
            <person name="Baldauf S.L."/>
        </authorList>
    </citation>
    <scope>NUCLEOTIDE SEQUENCE [LARGE SCALE GENOMIC DNA]</scope>
    <source>
        <strain evidence="2 3">ATCC MYA-3509</strain>
    </source>
</reference>
<dbReference type="AlphaFoldDB" id="A0AAW2Z3Y2"/>
<dbReference type="EMBL" id="JAOPGA020000974">
    <property type="protein sequence ID" value="KAL0483675.1"/>
    <property type="molecule type" value="Genomic_DNA"/>
</dbReference>
<keyword evidence="3" id="KW-1185">Reference proteome</keyword>
<gene>
    <name evidence="2" type="ORF">AKO1_013980</name>
</gene>
<proteinExistence type="predicted"/>
<dbReference type="PANTHER" id="PTHR10857">
    <property type="entry name" value="COPINE"/>
    <property type="match status" value="1"/>
</dbReference>
<dbReference type="Proteomes" id="UP001431209">
    <property type="component" value="Unassembled WGS sequence"/>
</dbReference>
<organism evidence="2 3">
    <name type="scientific">Acrasis kona</name>
    <dbReference type="NCBI Taxonomy" id="1008807"/>
    <lineage>
        <taxon>Eukaryota</taxon>
        <taxon>Discoba</taxon>
        <taxon>Heterolobosea</taxon>
        <taxon>Tetramitia</taxon>
        <taxon>Eutetramitia</taxon>
        <taxon>Acrasidae</taxon>
        <taxon>Acrasis</taxon>
    </lineage>
</organism>
<dbReference type="Pfam" id="PF07002">
    <property type="entry name" value="Copine"/>
    <property type="match status" value="1"/>
</dbReference>
<feature type="domain" description="Copine C-terminal" evidence="1">
    <location>
        <begin position="280"/>
        <end position="484"/>
    </location>
</feature>
<dbReference type="SUPFAM" id="SSF53300">
    <property type="entry name" value="vWA-like"/>
    <property type="match status" value="1"/>
</dbReference>
<dbReference type="InterPro" id="IPR036465">
    <property type="entry name" value="vWFA_dom_sf"/>
</dbReference>
<comment type="caution">
    <text evidence="2">The sequence shown here is derived from an EMBL/GenBank/DDBJ whole genome shotgun (WGS) entry which is preliminary data.</text>
</comment>
<sequence length="511" mass="57141">MFATRVIRPPDTINKDVYVNLYFAMSGVMLFKSGVTVFEDQVPIGATEMIENQTYPQFVNSVRVRYRFEKKQVLQFRISDENPLDYTQCTLASIINSVGVVSLPLNNKERKNVLLHIRWEKVASLKGEISLRPRVELPPKGILKTKPLTEVELVIKRELSDGTRQLVNRSKLTPGLVLSFASEQISGDNENAPLHFEVFKATRTKPIGALITCLNSLSTKHNTSCRLTNSKSNRIKNKGTLFLDKIEYKRHFPFVDYVSCGHHINIMYAIDFSTYNGIHHELKDDSLNCYQKAIKSIGSILDAYDNDHLVPSVWIRRPSASILSSLGLLTPSLYVKGVDGIMDAYKHALSIVKPNNVNNLAKVISTAAGYARSGGTSRYQVCLVLTAGSVDDMTQTVDQIVKASGLPLSVIIVGIGNGNFTNMRILDGDAKTLQSKGKDATRDIIQFVPFLSEYSNNLEELNRLVLEEVPKQFCSYMNLKKIVPRAPQKFHFKDVLVSNGATIGVDVDFKY</sequence>